<dbReference type="EMBL" id="JABFDB010000047">
    <property type="protein sequence ID" value="NYZ24926.1"/>
    <property type="molecule type" value="Genomic_DNA"/>
</dbReference>
<proteinExistence type="predicted"/>
<feature type="chain" id="PRO_5045579366" description="VCBS repeat-containing protein" evidence="1">
    <location>
        <begin position="23"/>
        <end position="193"/>
    </location>
</feature>
<protein>
    <recommendedName>
        <fullName evidence="4">VCBS repeat-containing protein</fullName>
    </recommendedName>
</protein>
<keyword evidence="1" id="KW-0732">Signal</keyword>
<sequence length="193" mass="20090">MRSVLRLAMAVAGLLTGTPAGAMPAQPWIASATGDIDGDGVPDRAALSGDGDSVSLSVFLSGTAREPAGPVGPADVAPTIHRDGLGWMGDMEGQRPEIAVTARGSLTVVFQNEAIGRNRWRETLTIAHRGGVLVVAGYTHESRDTLAPDASSRCDVNLLTGKGEKNGTPFTVPARRVPVTEWTDAAVPQPCRP</sequence>
<name>A0ABX2TKN6_9PROT</name>
<dbReference type="RefSeq" id="WP_180286697.1">
    <property type="nucleotide sequence ID" value="NZ_JABFDB010000047.1"/>
</dbReference>
<gene>
    <name evidence="2" type="ORF">HND93_34930</name>
</gene>
<accession>A0ABX2TKN6</accession>
<evidence type="ECO:0000313" key="3">
    <source>
        <dbReference type="Proteomes" id="UP000584642"/>
    </source>
</evidence>
<comment type="caution">
    <text evidence="2">The sequence shown here is derived from an EMBL/GenBank/DDBJ whole genome shotgun (WGS) entry which is preliminary data.</text>
</comment>
<evidence type="ECO:0000256" key="1">
    <source>
        <dbReference type="SAM" id="SignalP"/>
    </source>
</evidence>
<evidence type="ECO:0008006" key="4">
    <source>
        <dbReference type="Google" id="ProtNLM"/>
    </source>
</evidence>
<evidence type="ECO:0000313" key="2">
    <source>
        <dbReference type="EMBL" id="NYZ24926.1"/>
    </source>
</evidence>
<keyword evidence="3" id="KW-1185">Reference proteome</keyword>
<organism evidence="2 3">
    <name type="scientific">Azospirillum oleiclasticum</name>
    <dbReference type="NCBI Taxonomy" id="2735135"/>
    <lineage>
        <taxon>Bacteria</taxon>
        <taxon>Pseudomonadati</taxon>
        <taxon>Pseudomonadota</taxon>
        <taxon>Alphaproteobacteria</taxon>
        <taxon>Rhodospirillales</taxon>
        <taxon>Azospirillaceae</taxon>
        <taxon>Azospirillum</taxon>
    </lineage>
</organism>
<feature type="signal peptide" evidence="1">
    <location>
        <begin position="1"/>
        <end position="22"/>
    </location>
</feature>
<dbReference type="Proteomes" id="UP000584642">
    <property type="component" value="Unassembled WGS sequence"/>
</dbReference>
<reference evidence="2 3" key="1">
    <citation type="submission" date="2020-05" db="EMBL/GenBank/DDBJ databases">
        <title>Azospirillum oleiclasticum sp. nov, a nitrogen-fixing and heavy crude oil-emulsifying bacterium isolated from the crude oil of Yumen Oilfield.</title>
        <authorList>
            <person name="Wu D."/>
            <person name="Cai M."/>
            <person name="Zhang X."/>
        </authorList>
    </citation>
    <scope>NUCLEOTIDE SEQUENCE [LARGE SCALE GENOMIC DNA]</scope>
    <source>
        <strain evidence="2 3">ROY-1-1-2</strain>
    </source>
</reference>